<accession>A0A3L8DZX1</accession>
<evidence type="ECO:0000313" key="2">
    <source>
        <dbReference type="Proteomes" id="UP000279307"/>
    </source>
</evidence>
<protein>
    <submittedName>
        <fullName evidence="1">Uncharacterized protein</fullName>
    </submittedName>
</protein>
<proteinExistence type="predicted"/>
<name>A0A3L8DZX1_OOCBI</name>
<feature type="non-terminal residue" evidence="1">
    <location>
        <position position="98"/>
    </location>
</feature>
<sequence length="98" mass="11205">MRCWLSPMANDVLMETPSSLGSRYLECFLMRLHGVRFPSQEKEKSYIEAVAETGNIACRRLLSSSLALLLYPHPLHPCGEVFRLFFVTFIVCNDCFTV</sequence>
<evidence type="ECO:0000313" key="1">
    <source>
        <dbReference type="EMBL" id="RLU25358.1"/>
    </source>
</evidence>
<gene>
    <name evidence="1" type="ORF">DMN91_001514</name>
</gene>
<reference evidence="1 2" key="1">
    <citation type="journal article" date="2018" name="Genome Res.">
        <title>The genomic architecture and molecular evolution of ant odorant receptors.</title>
        <authorList>
            <person name="McKenzie S.K."/>
            <person name="Kronauer D.J.C."/>
        </authorList>
    </citation>
    <scope>NUCLEOTIDE SEQUENCE [LARGE SCALE GENOMIC DNA]</scope>
    <source>
        <strain evidence="1">Clonal line C1</strain>
    </source>
</reference>
<organism evidence="1 2">
    <name type="scientific">Ooceraea biroi</name>
    <name type="common">Clonal raider ant</name>
    <name type="synonym">Cerapachys biroi</name>
    <dbReference type="NCBI Taxonomy" id="2015173"/>
    <lineage>
        <taxon>Eukaryota</taxon>
        <taxon>Metazoa</taxon>
        <taxon>Ecdysozoa</taxon>
        <taxon>Arthropoda</taxon>
        <taxon>Hexapoda</taxon>
        <taxon>Insecta</taxon>
        <taxon>Pterygota</taxon>
        <taxon>Neoptera</taxon>
        <taxon>Endopterygota</taxon>
        <taxon>Hymenoptera</taxon>
        <taxon>Apocrita</taxon>
        <taxon>Aculeata</taxon>
        <taxon>Formicoidea</taxon>
        <taxon>Formicidae</taxon>
        <taxon>Dorylinae</taxon>
        <taxon>Ooceraea</taxon>
    </lineage>
</organism>
<dbReference type="EMBL" id="QOIP01000002">
    <property type="protein sequence ID" value="RLU25358.1"/>
    <property type="molecule type" value="Genomic_DNA"/>
</dbReference>
<dbReference type="Proteomes" id="UP000279307">
    <property type="component" value="Chromosome 2"/>
</dbReference>
<comment type="caution">
    <text evidence="1">The sequence shown here is derived from an EMBL/GenBank/DDBJ whole genome shotgun (WGS) entry which is preliminary data.</text>
</comment>
<dbReference type="AlphaFoldDB" id="A0A3L8DZX1"/>